<accession>A0A6M9PWL7</accession>
<dbReference type="AlphaFoldDB" id="A0A6M9PWL7"/>
<dbReference type="PANTHER" id="PTHR37463">
    <property type="entry name" value="GSL3115 PROTEIN"/>
    <property type="match status" value="1"/>
</dbReference>
<reference evidence="1 2" key="1">
    <citation type="submission" date="2018-04" db="EMBL/GenBank/DDBJ databases">
        <title>Polynucleobacter sp. LimPoW16 genome.</title>
        <authorList>
            <person name="Hahn M.W."/>
        </authorList>
    </citation>
    <scope>NUCLEOTIDE SEQUENCE [LARGE SCALE GENOMIC DNA]</scope>
    <source>
        <strain evidence="1 2">LimPoW16</strain>
    </source>
</reference>
<dbReference type="RefSeq" id="WP_173943318.1">
    <property type="nucleotide sequence ID" value="NZ_CBCSCD010000001.1"/>
</dbReference>
<gene>
    <name evidence="1" type="ORF">DCO16_08880</name>
</gene>
<dbReference type="Pfam" id="PF10013">
    <property type="entry name" value="DUF2256"/>
    <property type="match status" value="1"/>
</dbReference>
<sequence length="65" mass="7220">MSSSKNSGFKGNKASLPSKLCLVCGREMTWRKSWAKNWDEVKYCSDACRLKKSATSNASDGKLDK</sequence>
<evidence type="ECO:0000313" key="1">
    <source>
        <dbReference type="EMBL" id="QKM63155.1"/>
    </source>
</evidence>
<dbReference type="EMBL" id="CP028941">
    <property type="protein sequence ID" value="QKM63155.1"/>
    <property type="molecule type" value="Genomic_DNA"/>
</dbReference>
<dbReference type="InterPro" id="IPR017136">
    <property type="entry name" value="UCP037205"/>
</dbReference>
<keyword evidence="2" id="KW-1185">Reference proteome</keyword>
<proteinExistence type="predicted"/>
<dbReference type="Proteomes" id="UP000500806">
    <property type="component" value="Chromosome"/>
</dbReference>
<dbReference type="KEGG" id="pani:DCO16_08880"/>
<protein>
    <submittedName>
        <fullName evidence="1">DUF2256 domain-containing protein</fullName>
    </submittedName>
</protein>
<name>A0A6M9PWL7_9BURK</name>
<organism evidence="1 2">
    <name type="scientific">Polynucleobacter antarcticus</name>
    <dbReference type="NCBI Taxonomy" id="1743162"/>
    <lineage>
        <taxon>Bacteria</taxon>
        <taxon>Pseudomonadati</taxon>
        <taxon>Pseudomonadota</taxon>
        <taxon>Betaproteobacteria</taxon>
        <taxon>Burkholderiales</taxon>
        <taxon>Burkholderiaceae</taxon>
        <taxon>Polynucleobacter</taxon>
    </lineage>
</organism>
<dbReference type="PANTHER" id="PTHR37463:SF1">
    <property type="entry name" value="DUF2256 DOMAIN-CONTAINING PROTEIN"/>
    <property type="match status" value="1"/>
</dbReference>
<evidence type="ECO:0000313" key="2">
    <source>
        <dbReference type="Proteomes" id="UP000500806"/>
    </source>
</evidence>